<dbReference type="EMBL" id="GGMR01010039">
    <property type="protein sequence ID" value="MBY22658.1"/>
    <property type="molecule type" value="Transcribed_RNA"/>
</dbReference>
<dbReference type="AlphaFoldDB" id="A0A2S2P0B9"/>
<feature type="region of interest" description="Disordered" evidence="1">
    <location>
        <begin position="146"/>
        <end position="171"/>
    </location>
</feature>
<accession>A0A2S2P0B9</accession>
<organism evidence="2">
    <name type="scientific">Schizaphis graminum</name>
    <name type="common">Green bug aphid</name>
    <dbReference type="NCBI Taxonomy" id="13262"/>
    <lineage>
        <taxon>Eukaryota</taxon>
        <taxon>Metazoa</taxon>
        <taxon>Ecdysozoa</taxon>
        <taxon>Arthropoda</taxon>
        <taxon>Hexapoda</taxon>
        <taxon>Insecta</taxon>
        <taxon>Pterygota</taxon>
        <taxon>Neoptera</taxon>
        <taxon>Paraneoptera</taxon>
        <taxon>Hemiptera</taxon>
        <taxon>Sternorrhyncha</taxon>
        <taxon>Aphidomorpha</taxon>
        <taxon>Aphidoidea</taxon>
        <taxon>Aphididae</taxon>
        <taxon>Aphidini</taxon>
        <taxon>Schizaphis</taxon>
    </lineage>
</organism>
<sequence>MFILIYYCKQRFVITRYISTPRRGYTIICAKIVCLRRSPFGGGKNARLCTAGDGGRNTCCRGCFVRAERNNNNNNNNYNSGNSNVPPPRRAMPSPTRATTTERTGFSVRAIAVARLLCSARMCVCKRRRRVRRRSSGTCERTCGVERYSPSSSPGGRGVEIPQRNRMGRAV</sequence>
<evidence type="ECO:0000256" key="1">
    <source>
        <dbReference type="SAM" id="MobiDB-lite"/>
    </source>
</evidence>
<feature type="compositionally biased region" description="Low complexity" evidence="1">
    <location>
        <begin position="74"/>
        <end position="84"/>
    </location>
</feature>
<proteinExistence type="predicted"/>
<reference evidence="2" key="1">
    <citation type="submission" date="2018-04" db="EMBL/GenBank/DDBJ databases">
        <title>Transcriptome of Schizaphis graminum biotype I.</title>
        <authorList>
            <person name="Scully E.D."/>
            <person name="Geib S.M."/>
            <person name="Palmer N.A."/>
            <person name="Koch K."/>
            <person name="Bradshaw J."/>
            <person name="Heng-Moss T."/>
            <person name="Sarath G."/>
        </authorList>
    </citation>
    <scope>NUCLEOTIDE SEQUENCE</scope>
</reference>
<gene>
    <name evidence="2" type="ORF">g.85594</name>
</gene>
<name>A0A2S2P0B9_SCHGA</name>
<feature type="region of interest" description="Disordered" evidence="1">
    <location>
        <begin position="74"/>
        <end position="103"/>
    </location>
</feature>
<evidence type="ECO:0000313" key="2">
    <source>
        <dbReference type="EMBL" id="MBY22658.1"/>
    </source>
</evidence>
<protein>
    <submittedName>
        <fullName evidence="2">Uncharacterized protein</fullName>
    </submittedName>
</protein>